<dbReference type="Pfam" id="PF13439">
    <property type="entry name" value="Glyco_transf_4"/>
    <property type="match status" value="1"/>
</dbReference>
<evidence type="ECO:0000256" key="2">
    <source>
        <dbReference type="ARBA" id="ARBA00022679"/>
    </source>
</evidence>
<dbReference type="CDD" id="cd03801">
    <property type="entry name" value="GT4_PimA-like"/>
    <property type="match status" value="1"/>
</dbReference>
<sequence length="365" mass="40053">MGLLDKRVLLVSTWFPSERDITEGSFVLADAKNLQKHGVNLLVVHLNKHGLNQTETYEGIKVVRIPLATSKPHSIVKAAVRVLPYIKRSDLLHTHAISSLLPLVLLPFNKPWVHTEHWSGLTTSAHRLPAWKRFILPQVLKVEKRPDVSVAVVEFLARPLRKIRGGKDTRVIPVVVPSPDQIVPRPNGKLTELVSIGGLVPGKDPIMAVETLALLVEQGENFHLTWVGDGPLREEVETKISATGAPVTLAGRVKPQEVPGYIENADMFFGPTRGDNFFTSAAESIVRGRPVVAGANGGHSEYLDPKVSELVSEGSPENFASAIKNVHEKTKKMTEAEIAATVGNRFSADTVATQYMDLYRSLLTH</sequence>
<evidence type="ECO:0000313" key="4">
    <source>
        <dbReference type="EMBL" id="OKL49523.1"/>
    </source>
</evidence>
<name>A0A1Q5PPS1_9ACTO</name>
<dbReference type="SUPFAM" id="SSF53756">
    <property type="entry name" value="UDP-Glycosyltransferase/glycogen phosphorylase"/>
    <property type="match status" value="1"/>
</dbReference>
<evidence type="ECO:0000313" key="5">
    <source>
        <dbReference type="Proteomes" id="UP000186785"/>
    </source>
</evidence>
<dbReference type="Pfam" id="PF13692">
    <property type="entry name" value="Glyco_trans_1_4"/>
    <property type="match status" value="1"/>
</dbReference>
<reference evidence="4 5" key="1">
    <citation type="submission" date="2016-11" db="EMBL/GenBank/DDBJ databases">
        <title>Actinomyces gypaetusis sp. nov. isolated from the vulture Gypaetus barbatus in Qinghai Tibet Plateau China.</title>
        <authorList>
            <person name="Meng X."/>
        </authorList>
    </citation>
    <scope>NUCLEOTIDE SEQUENCE [LARGE SCALE GENOMIC DNA]</scope>
    <source>
        <strain evidence="4 5">VUL4_2</strain>
    </source>
</reference>
<dbReference type="Gene3D" id="3.40.50.2000">
    <property type="entry name" value="Glycogen Phosphorylase B"/>
    <property type="match status" value="2"/>
</dbReference>
<feature type="domain" description="Glycosyltransferase subfamily 4-like N-terminal" evidence="3">
    <location>
        <begin position="31"/>
        <end position="173"/>
    </location>
</feature>
<keyword evidence="1" id="KW-0328">Glycosyltransferase</keyword>
<dbReference type="EMBL" id="MQSV01000001">
    <property type="protein sequence ID" value="OKL49523.1"/>
    <property type="molecule type" value="Genomic_DNA"/>
</dbReference>
<protein>
    <recommendedName>
        <fullName evidence="3">Glycosyltransferase subfamily 4-like N-terminal domain-containing protein</fullName>
    </recommendedName>
</protein>
<dbReference type="OrthoDB" id="3171021at2"/>
<dbReference type="AlphaFoldDB" id="A0A1Q5PPS1"/>
<dbReference type="PANTHER" id="PTHR12526:SF630">
    <property type="entry name" value="GLYCOSYLTRANSFERASE"/>
    <property type="match status" value="1"/>
</dbReference>
<dbReference type="InterPro" id="IPR028098">
    <property type="entry name" value="Glyco_trans_4-like_N"/>
</dbReference>
<gene>
    <name evidence="4" type="ORF">BSR29_00775</name>
</gene>
<organism evidence="4 5">
    <name type="scientific">Boudabousia liubingyangii</name>
    <dbReference type="NCBI Taxonomy" id="1921764"/>
    <lineage>
        <taxon>Bacteria</taxon>
        <taxon>Bacillati</taxon>
        <taxon>Actinomycetota</taxon>
        <taxon>Actinomycetes</taxon>
        <taxon>Actinomycetales</taxon>
        <taxon>Actinomycetaceae</taxon>
        <taxon>Boudabousia</taxon>
    </lineage>
</organism>
<dbReference type="Proteomes" id="UP000186785">
    <property type="component" value="Unassembled WGS sequence"/>
</dbReference>
<comment type="caution">
    <text evidence="4">The sequence shown here is derived from an EMBL/GenBank/DDBJ whole genome shotgun (WGS) entry which is preliminary data.</text>
</comment>
<dbReference type="GO" id="GO:0016757">
    <property type="term" value="F:glycosyltransferase activity"/>
    <property type="evidence" value="ECO:0007669"/>
    <property type="project" value="UniProtKB-KW"/>
</dbReference>
<proteinExistence type="predicted"/>
<accession>A0A1Q5PPS1</accession>
<evidence type="ECO:0000259" key="3">
    <source>
        <dbReference type="Pfam" id="PF13439"/>
    </source>
</evidence>
<dbReference type="PANTHER" id="PTHR12526">
    <property type="entry name" value="GLYCOSYLTRANSFERASE"/>
    <property type="match status" value="1"/>
</dbReference>
<keyword evidence="5" id="KW-1185">Reference proteome</keyword>
<evidence type="ECO:0000256" key="1">
    <source>
        <dbReference type="ARBA" id="ARBA00022676"/>
    </source>
</evidence>
<keyword evidence="2" id="KW-0808">Transferase</keyword>
<dbReference type="RefSeq" id="WP_073708414.1">
    <property type="nucleotide sequence ID" value="NZ_MQSV01000001.1"/>
</dbReference>